<dbReference type="InterPro" id="IPR013324">
    <property type="entry name" value="RNA_pol_sigma_r3/r4-like"/>
</dbReference>
<keyword evidence="3" id="KW-1185">Reference proteome</keyword>
<dbReference type="Pfam" id="PF20239">
    <property type="entry name" value="DUF6596"/>
    <property type="match status" value="1"/>
</dbReference>
<dbReference type="InterPro" id="IPR046531">
    <property type="entry name" value="DUF6596"/>
</dbReference>
<dbReference type="PANTHER" id="PTHR47756">
    <property type="entry name" value="BLL6612 PROTEIN-RELATED"/>
    <property type="match status" value="1"/>
</dbReference>
<gene>
    <name evidence="2" type="ORF">A4D02_28300</name>
</gene>
<protein>
    <submittedName>
        <fullName evidence="2">RNA polymerase subunit sigma</fullName>
    </submittedName>
</protein>
<dbReference type="Proteomes" id="UP000192277">
    <property type="component" value="Unassembled WGS sequence"/>
</dbReference>
<evidence type="ECO:0000313" key="2">
    <source>
        <dbReference type="EMBL" id="OQP49500.1"/>
    </source>
</evidence>
<dbReference type="Gene3D" id="1.10.1740.10">
    <property type="match status" value="1"/>
</dbReference>
<dbReference type="SUPFAM" id="SSF88659">
    <property type="entry name" value="Sigma3 and sigma4 domains of RNA polymerase sigma factors"/>
    <property type="match status" value="1"/>
</dbReference>
<feature type="domain" description="DUF6596" evidence="1">
    <location>
        <begin position="190"/>
        <end position="292"/>
    </location>
</feature>
<accession>A0ABX3NXX3</accession>
<dbReference type="PANTHER" id="PTHR47756:SF2">
    <property type="entry name" value="BLL6612 PROTEIN"/>
    <property type="match status" value="1"/>
</dbReference>
<comment type="caution">
    <text evidence="2">The sequence shown here is derived from an EMBL/GenBank/DDBJ whole genome shotgun (WGS) entry which is preliminary data.</text>
</comment>
<proteinExistence type="predicted"/>
<dbReference type="SUPFAM" id="SSF88946">
    <property type="entry name" value="Sigma2 domain of RNA polymerase sigma factors"/>
    <property type="match status" value="1"/>
</dbReference>
<evidence type="ECO:0000313" key="3">
    <source>
        <dbReference type="Proteomes" id="UP000192277"/>
    </source>
</evidence>
<name>A0ABX3NXX3_9BACT</name>
<dbReference type="InterPro" id="IPR013325">
    <property type="entry name" value="RNA_pol_sigma_r2"/>
</dbReference>
<reference evidence="2 3" key="1">
    <citation type="submission" date="2016-04" db="EMBL/GenBank/DDBJ databases">
        <authorList>
            <person name="Chen L."/>
            <person name="Zhuang W."/>
            <person name="Wang G."/>
        </authorList>
    </citation>
    <scope>NUCLEOTIDE SEQUENCE [LARGE SCALE GENOMIC DNA]</scope>
    <source>
        <strain evidence="3">GR20</strain>
    </source>
</reference>
<organism evidence="2 3">
    <name type="scientific">Niastella koreensis</name>
    <dbReference type="NCBI Taxonomy" id="354356"/>
    <lineage>
        <taxon>Bacteria</taxon>
        <taxon>Pseudomonadati</taxon>
        <taxon>Bacteroidota</taxon>
        <taxon>Chitinophagia</taxon>
        <taxon>Chitinophagales</taxon>
        <taxon>Chitinophagaceae</taxon>
        <taxon>Niastella</taxon>
    </lineage>
</organism>
<dbReference type="EMBL" id="LWBO01000010">
    <property type="protein sequence ID" value="OQP49500.1"/>
    <property type="molecule type" value="Genomic_DNA"/>
</dbReference>
<evidence type="ECO:0000259" key="1">
    <source>
        <dbReference type="Pfam" id="PF20239"/>
    </source>
</evidence>
<sequence length="418" mass="47604">MGKEQESLKQLFQQEFAKMVAVISNKFGLEHIEMAEDIVSETFLAASETWGIKGLPPNPAAWLYVVAKQKTLYHFRRHKIYEQKVIPEIKAQQPLQSEPEAINFSQQNIKDSQLQMLFAICNPAIASEAQIGLALRILCGFGIDEIAEAFLTNKETINKRLFRAKEKLRNENIQLIPIDNTLPDTELENRLDNVLHIIYLLFNEGYYSQTENTILRKDFCIEAMRLGIMLTEYERTNSPNTNALLALMCFHASRFNARVDHDDAQVLYEQQNTALWDTTLISQGIHFLNNAATGNHVSSYHLEAGIAYWHCIKEDTPEKWASILLLYDQLLLINYSPGVALNRIFALYKAKGREAAFAESAKLPTNNSHFYFLLMGELYNGVDNQQALAYYEQALALAKTQQEKQGIQSTIDTLSGKK</sequence>
<dbReference type="RefSeq" id="WP_014220113.1">
    <property type="nucleotide sequence ID" value="NZ_LWBO01000010.1"/>
</dbReference>